<keyword evidence="1" id="KW-0812">Transmembrane</keyword>
<dbReference type="Proteomes" id="UP000030149">
    <property type="component" value="Unassembled WGS sequence"/>
</dbReference>
<feature type="transmembrane region" description="Helical" evidence="1">
    <location>
        <begin position="47"/>
        <end position="66"/>
    </location>
</feature>
<keyword evidence="1" id="KW-1133">Transmembrane helix</keyword>
<dbReference type="RefSeq" id="WP_023574753.1">
    <property type="nucleotide sequence ID" value="NZ_AVCS01000028.1"/>
</dbReference>
<organism evidence="2 3">
    <name type="scientific">Flavobacterium enshiense DK69</name>
    <dbReference type="NCBI Taxonomy" id="1107311"/>
    <lineage>
        <taxon>Bacteria</taxon>
        <taxon>Pseudomonadati</taxon>
        <taxon>Bacteroidota</taxon>
        <taxon>Flavobacteriia</taxon>
        <taxon>Flavobacteriales</taxon>
        <taxon>Flavobacteriaceae</taxon>
        <taxon>Flavobacterium</taxon>
    </lineage>
</organism>
<sequence length="314" mass="36626">MANKNTSIDGIDKLPKEELDRIKLLTDIKNAQDSELSGFEKFMKRRIVPFFLPLATLSVTILFFYINYSDSQKSKATERYNSELELVKMVWDDMKTNQEPDLKEKAKKFLIKMYRANSNTYKTDNILLGINEKQRPISIMIQMDSNLVKTIKTINTNELIKQEIHVKDIKKVTLDPVTDGKTVSVLSKKDNIITNRINVLSRGQLKIYIQYDKKEEEGKVNGFANQLKEYYVIPPIDFVENKSNYGNEIRYYRQNDKEMANELAGRLQQITGIPFKLMNINQPNIYNTIEVWFSFKNQRRAISEQPIEQITSAK</sequence>
<reference evidence="2 3" key="2">
    <citation type="journal article" date="2015" name="Stand. Genomic Sci.">
        <title>High quality draft genomic sequence of Flavobacterium enshiense DK69(T) and comparison among Flavobacterium genomes.</title>
        <authorList>
            <person name="Zeng Z."/>
            <person name="Chen C."/>
            <person name="Du H."/>
            <person name="Wang G."/>
            <person name="Li M."/>
        </authorList>
    </citation>
    <scope>NUCLEOTIDE SEQUENCE [LARGE SCALE GENOMIC DNA]</scope>
    <source>
        <strain evidence="2 3">DK69</strain>
    </source>
</reference>
<protein>
    <submittedName>
        <fullName evidence="2">Uncharacterized protein</fullName>
    </submittedName>
</protein>
<dbReference type="STRING" id="1107311.Q767_09405"/>
<keyword evidence="1" id="KW-0472">Membrane</keyword>
<proteinExistence type="predicted"/>
<gene>
    <name evidence="2" type="ORF">Q767_09405</name>
</gene>
<keyword evidence="3" id="KW-1185">Reference proteome</keyword>
<name>V6S7D5_9FLAO</name>
<dbReference type="AlphaFoldDB" id="V6S7D5"/>
<comment type="caution">
    <text evidence="2">The sequence shown here is derived from an EMBL/GenBank/DDBJ whole genome shotgun (WGS) entry which is preliminary data.</text>
</comment>
<evidence type="ECO:0000256" key="1">
    <source>
        <dbReference type="SAM" id="Phobius"/>
    </source>
</evidence>
<dbReference type="PATRIC" id="fig|1107311.3.peg.2759"/>
<evidence type="ECO:0000313" key="3">
    <source>
        <dbReference type="Proteomes" id="UP000030149"/>
    </source>
</evidence>
<evidence type="ECO:0000313" key="2">
    <source>
        <dbReference type="EMBL" id="KGO95888.1"/>
    </source>
</evidence>
<dbReference type="OrthoDB" id="1366482at2"/>
<dbReference type="eggNOG" id="ENOG502ZYEM">
    <property type="taxonomic scope" value="Bacteria"/>
</dbReference>
<dbReference type="EMBL" id="JRLZ01000008">
    <property type="protein sequence ID" value="KGO95888.1"/>
    <property type="molecule type" value="Genomic_DNA"/>
</dbReference>
<accession>V6S7D5</accession>
<reference evidence="3" key="1">
    <citation type="submission" date="2013-09" db="EMBL/GenBank/DDBJ databases">
        <authorList>
            <person name="Zeng Z."/>
            <person name="Chen C."/>
        </authorList>
    </citation>
    <scope>NUCLEOTIDE SEQUENCE [LARGE SCALE GENOMIC DNA]</scope>
    <source>
        <strain evidence="3">DK69</strain>
    </source>
</reference>